<proteinExistence type="predicted"/>
<sequence>MRSISNRPVDHWWNWIRVVQSPKASQLCYCSEYVGISHSPLKLPNPSKHHRVPGIAIQRIKTRSFPDHPKSIKHRRH</sequence>
<comment type="caution">
    <text evidence="1">The sequence shown here is derived from an EMBL/GenBank/DDBJ whole genome shotgun (WGS) entry which is preliminary data.</text>
</comment>
<dbReference type="Proteomes" id="UP001600888">
    <property type="component" value="Unassembled WGS sequence"/>
</dbReference>
<reference evidence="1 2" key="1">
    <citation type="submission" date="2024-03" db="EMBL/GenBank/DDBJ databases">
        <title>A high-quality draft genome sequence of Diaporthe vaccinii, a causative agent of upright dieback and viscid rot disease in cranberry plants.</title>
        <authorList>
            <person name="Sarrasin M."/>
            <person name="Lang B.F."/>
            <person name="Burger G."/>
        </authorList>
    </citation>
    <scope>NUCLEOTIDE SEQUENCE [LARGE SCALE GENOMIC DNA]</scope>
    <source>
        <strain evidence="1 2">IS7</strain>
    </source>
</reference>
<dbReference type="EMBL" id="JBAWTH010000147">
    <property type="protein sequence ID" value="KAL2274865.1"/>
    <property type="molecule type" value="Genomic_DNA"/>
</dbReference>
<evidence type="ECO:0000313" key="1">
    <source>
        <dbReference type="EMBL" id="KAL2274865.1"/>
    </source>
</evidence>
<organism evidence="1 2">
    <name type="scientific">Diaporthe vaccinii</name>
    <dbReference type="NCBI Taxonomy" id="105482"/>
    <lineage>
        <taxon>Eukaryota</taxon>
        <taxon>Fungi</taxon>
        <taxon>Dikarya</taxon>
        <taxon>Ascomycota</taxon>
        <taxon>Pezizomycotina</taxon>
        <taxon>Sordariomycetes</taxon>
        <taxon>Sordariomycetidae</taxon>
        <taxon>Diaporthales</taxon>
        <taxon>Diaporthaceae</taxon>
        <taxon>Diaporthe</taxon>
        <taxon>Diaporthe eres species complex</taxon>
    </lineage>
</organism>
<gene>
    <name evidence="1" type="ORF">FJTKL_02688</name>
</gene>
<evidence type="ECO:0000313" key="2">
    <source>
        <dbReference type="Proteomes" id="UP001600888"/>
    </source>
</evidence>
<protein>
    <submittedName>
        <fullName evidence="1">Uncharacterized protein</fullName>
    </submittedName>
</protein>
<keyword evidence="2" id="KW-1185">Reference proteome</keyword>
<name>A0ABR4DXG4_9PEZI</name>
<accession>A0ABR4DXG4</accession>